<dbReference type="Proteomes" id="UP000295783">
    <property type="component" value="Unassembled WGS sequence"/>
</dbReference>
<dbReference type="SUPFAM" id="SSF51971">
    <property type="entry name" value="Nucleotide-binding domain"/>
    <property type="match status" value="1"/>
</dbReference>
<evidence type="ECO:0000256" key="3">
    <source>
        <dbReference type="ARBA" id="ARBA00011048"/>
    </source>
</evidence>
<dbReference type="InterPro" id="IPR023753">
    <property type="entry name" value="FAD/NAD-binding_dom"/>
</dbReference>
<comment type="similarity">
    <text evidence="3">In the N-terminal section; belongs to the NADH:flavin oxidoreductase/NADH oxidase family.</text>
</comment>
<organism evidence="13 14">
    <name type="scientific">Dongia mobilis</name>
    <dbReference type="NCBI Taxonomy" id="578943"/>
    <lineage>
        <taxon>Bacteria</taxon>
        <taxon>Pseudomonadati</taxon>
        <taxon>Pseudomonadota</taxon>
        <taxon>Alphaproteobacteria</taxon>
        <taxon>Rhodospirillales</taxon>
        <taxon>Dongiaceae</taxon>
        <taxon>Dongia</taxon>
    </lineage>
</organism>
<evidence type="ECO:0000256" key="6">
    <source>
        <dbReference type="ARBA" id="ARBA00022723"/>
    </source>
</evidence>
<evidence type="ECO:0000256" key="10">
    <source>
        <dbReference type="ARBA" id="ARBA00023014"/>
    </source>
</evidence>
<dbReference type="PRINTS" id="PR00368">
    <property type="entry name" value="FADPNR"/>
</dbReference>
<dbReference type="Pfam" id="PF07992">
    <property type="entry name" value="Pyr_redox_2"/>
    <property type="match status" value="1"/>
</dbReference>
<dbReference type="GO" id="GO:0010181">
    <property type="term" value="F:FMN binding"/>
    <property type="evidence" value="ECO:0007669"/>
    <property type="project" value="InterPro"/>
</dbReference>
<dbReference type="SUPFAM" id="SSF51395">
    <property type="entry name" value="FMN-linked oxidoreductases"/>
    <property type="match status" value="1"/>
</dbReference>
<dbReference type="Pfam" id="PF00724">
    <property type="entry name" value="Oxidored_FMN"/>
    <property type="match status" value="1"/>
</dbReference>
<accession>A0A4R6WKS5</accession>
<dbReference type="SUPFAM" id="SSF51905">
    <property type="entry name" value="FAD/NAD(P)-binding domain"/>
    <property type="match status" value="1"/>
</dbReference>
<keyword evidence="5" id="KW-0288">FMN</keyword>
<evidence type="ECO:0000256" key="7">
    <source>
        <dbReference type="ARBA" id="ARBA00022946"/>
    </source>
</evidence>
<evidence type="ECO:0000313" key="14">
    <source>
        <dbReference type="Proteomes" id="UP000295783"/>
    </source>
</evidence>
<dbReference type="GO" id="GO:0033543">
    <property type="term" value="P:fatty acid beta-oxidation, unsaturated, even number, reductase/isomerase pathway"/>
    <property type="evidence" value="ECO:0007669"/>
    <property type="project" value="TreeGrafter"/>
</dbReference>
<sequence length="661" mass="72542">MSQAFPHLFQPLQLRHKTLKNRIVFGAHTANMSEGGLPGDRHLGYYRERARGGAAMIVVEPVPVNAHAVLTRGNFRHGDDAVIPHFRRITEACHEHGTVMIQQLYHVGAHGDWDNSFAANHSPSGAPSMHDSDGSHRMTAREIEATIGAFVAAAGRAQAAGYDGVELMAAYNAIIEQFWSPLANRRDDIYGGSFEKRMRFSHDLLHAIRRKVGDDFIIGMAISLDPGSPAALTIEQQIEIALWHEKRGLYDYTTLGTGSYFDFTKIIPPFVYEDKMGAPFAEAMKAAMTTMKVQAESHIRTPENADYVIASGQADTVSIVRGQIADPHLAIKAKTGRPEDVRGCISCNQMCWGRRSRDYWISCLINPSAGREFEWDGDTFKPAAQPKSVLVVGGGPAGLEAARVAAERGHRVILAEATDRLGGQFRLAGLQPRRGQITDLITWYEGQLAKLQVEVRLNTYLEADEIAALKTDAIVLATGSQPAMTGWQRGMAHRDSMPGVDGPNVWSVEEVMRREARLGARVLILDDAGNWRAPGTAWHLAEKDHKVTLLTADAYIGRDLARTAADFPMRARLKKLGVIFFTDSVIVAWHGDAATIRDLSTGEERRQEFDSLVLATTNVADTALQEDLARTGIDHHAIGDCLAPRHAAAAIYEGRKLGLSL</sequence>
<evidence type="ECO:0000313" key="13">
    <source>
        <dbReference type="EMBL" id="TDQ78841.1"/>
    </source>
</evidence>
<dbReference type="PANTHER" id="PTHR42917:SF2">
    <property type="entry name" value="2,4-DIENOYL-COA REDUCTASE [(2E)-ENOYL-COA-PRODUCING]"/>
    <property type="match status" value="1"/>
</dbReference>
<evidence type="ECO:0000259" key="12">
    <source>
        <dbReference type="Pfam" id="PF07992"/>
    </source>
</evidence>
<keyword evidence="14" id="KW-1185">Reference proteome</keyword>
<keyword evidence="4" id="KW-0285">Flavoprotein</keyword>
<dbReference type="PROSITE" id="PS00018">
    <property type="entry name" value="EF_HAND_1"/>
    <property type="match status" value="1"/>
</dbReference>
<dbReference type="InterPro" id="IPR013785">
    <property type="entry name" value="Aldolase_TIM"/>
</dbReference>
<dbReference type="EMBL" id="SNYW01000012">
    <property type="protein sequence ID" value="TDQ78841.1"/>
    <property type="molecule type" value="Genomic_DNA"/>
</dbReference>
<evidence type="ECO:0000259" key="11">
    <source>
        <dbReference type="Pfam" id="PF00724"/>
    </source>
</evidence>
<gene>
    <name evidence="13" type="ORF">A8950_3302</name>
</gene>
<evidence type="ECO:0000256" key="2">
    <source>
        <dbReference type="ARBA" id="ARBA00001966"/>
    </source>
</evidence>
<dbReference type="Gene3D" id="3.20.20.70">
    <property type="entry name" value="Aldolase class I"/>
    <property type="match status" value="1"/>
</dbReference>
<dbReference type="InterPro" id="IPR051793">
    <property type="entry name" value="NADH:flavin_oxidoreductase"/>
</dbReference>
<evidence type="ECO:0000256" key="4">
    <source>
        <dbReference type="ARBA" id="ARBA00022630"/>
    </source>
</evidence>
<comment type="cofactor">
    <cofactor evidence="1">
        <name>FMN</name>
        <dbReference type="ChEBI" id="CHEBI:58210"/>
    </cofactor>
</comment>
<dbReference type="Gene3D" id="3.50.50.60">
    <property type="entry name" value="FAD/NAD(P)-binding domain"/>
    <property type="match status" value="1"/>
</dbReference>
<evidence type="ECO:0000256" key="1">
    <source>
        <dbReference type="ARBA" id="ARBA00001917"/>
    </source>
</evidence>
<dbReference type="InterPro" id="IPR036188">
    <property type="entry name" value="FAD/NAD-bd_sf"/>
</dbReference>
<keyword evidence="9" id="KW-0408">Iron</keyword>
<keyword evidence="7" id="KW-0809">Transit peptide</keyword>
<dbReference type="InterPro" id="IPR001155">
    <property type="entry name" value="OxRdtase_FMN_N"/>
</dbReference>
<dbReference type="InterPro" id="IPR018247">
    <property type="entry name" value="EF_Hand_1_Ca_BS"/>
</dbReference>
<feature type="domain" description="FAD/NAD(P)-binding" evidence="12">
    <location>
        <begin position="388"/>
        <end position="626"/>
    </location>
</feature>
<dbReference type="PANTHER" id="PTHR42917">
    <property type="entry name" value="2,4-DIENOYL-COA REDUCTASE"/>
    <property type="match status" value="1"/>
</dbReference>
<comment type="cofactor">
    <cofactor evidence="2">
        <name>[4Fe-4S] cluster</name>
        <dbReference type="ChEBI" id="CHEBI:49883"/>
    </cofactor>
</comment>
<proteinExistence type="inferred from homology"/>
<dbReference type="OrthoDB" id="9804454at2"/>
<evidence type="ECO:0000256" key="9">
    <source>
        <dbReference type="ARBA" id="ARBA00023004"/>
    </source>
</evidence>
<feature type="domain" description="NADH:flavin oxidoreductase/NADH oxidase N-terminal" evidence="11">
    <location>
        <begin position="8"/>
        <end position="339"/>
    </location>
</feature>
<reference evidence="13 14" key="1">
    <citation type="submission" date="2019-03" db="EMBL/GenBank/DDBJ databases">
        <title>Genomic Encyclopedia of Type Strains, Phase III (KMG-III): the genomes of soil and plant-associated and newly described type strains.</title>
        <authorList>
            <person name="Whitman W."/>
        </authorList>
    </citation>
    <scope>NUCLEOTIDE SEQUENCE [LARGE SCALE GENOMIC DNA]</scope>
    <source>
        <strain evidence="13 14">CGMCC 1.7660</strain>
    </source>
</reference>
<keyword evidence="10" id="KW-0411">Iron-sulfur</keyword>
<protein>
    <submittedName>
        <fullName evidence="13">2,4-dienoyl-CoA reductase-like NADH-dependent reductase (Old Yellow Enzyme family)</fullName>
    </submittedName>
</protein>
<dbReference type="Gene3D" id="3.40.50.720">
    <property type="entry name" value="NAD(P)-binding Rossmann-like Domain"/>
    <property type="match status" value="1"/>
</dbReference>
<dbReference type="GO" id="GO:0046872">
    <property type="term" value="F:metal ion binding"/>
    <property type="evidence" value="ECO:0007669"/>
    <property type="project" value="UniProtKB-KW"/>
</dbReference>
<evidence type="ECO:0000256" key="5">
    <source>
        <dbReference type="ARBA" id="ARBA00022643"/>
    </source>
</evidence>
<evidence type="ECO:0000256" key="8">
    <source>
        <dbReference type="ARBA" id="ARBA00023002"/>
    </source>
</evidence>
<comment type="caution">
    <text evidence="13">The sequence shown here is derived from an EMBL/GenBank/DDBJ whole genome shotgun (WGS) entry which is preliminary data.</text>
</comment>
<dbReference type="GO" id="GO:0008670">
    <property type="term" value="F:2,4-dienoyl-CoA reductase (NADPH) activity"/>
    <property type="evidence" value="ECO:0007669"/>
    <property type="project" value="TreeGrafter"/>
</dbReference>
<keyword evidence="8" id="KW-0560">Oxidoreductase</keyword>
<dbReference type="RefSeq" id="WP_133614753.1">
    <property type="nucleotide sequence ID" value="NZ_SNYW01000012.1"/>
</dbReference>
<dbReference type="GO" id="GO:0051536">
    <property type="term" value="F:iron-sulfur cluster binding"/>
    <property type="evidence" value="ECO:0007669"/>
    <property type="project" value="UniProtKB-KW"/>
</dbReference>
<dbReference type="AlphaFoldDB" id="A0A4R6WKS5"/>
<keyword evidence="6" id="KW-0479">Metal-binding</keyword>
<name>A0A4R6WKS5_9PROT</name>